<gene>
    <name evidence="1" type="ORF">ACD_80C00079G0008</name>
</gene>
<comment type="caution">
    <text evidence="1">The sequence shown here is derived from an EMBL/GenBank/DDBJ whole genome shotgun (WGS) entry which is preliminary data.</text>
</comment>
<sequence length="107" mass="13013">MELLQILHKNIPQKNKVFALFRKQEQKDISNFLVQMIKNVKKETKDIRMINAFCIELYDIMYHYIMFDKIRVAKKILRLLEELALPIRYMGRDKRNEALKKICKIKK</sequence>
<proteinExistence type="predicted"/>
<accession>K1X5A4</accession>
<protein>
    <submittedName>
        <fullName evidence="1">Uncharacterized protein</fullName>
    </submittedName>
</protein>
<organism evidence="1">
    <name type="scientific">uncultured bacterium</name>
    <name type="common">gcode 4</name>
    <dbReference type="NCBI Taxonomy" id="1234023"/>
    <lineage>
        <taxon>Bacteria</taxon>
        <taxon>environmental samples</taxon>
    </lineage>
</organism>
<dbReference type="AlphaFoldDB" id="K1X5A4"/>
<evidence type="ECO:0000313" key="1">
    <source>
        <dbReference type="EMBL" id="EKD25365.1"/>
    </source>
</evidence>
<name>K1X5A4_9BACT</name>
<reference evidence="1" key="1">
    <citation type="journal article" date="2012" name="Science">
        <title>Fermentation, hydrogen, and sulfur metabolism in multiple uncultivated bacterial phyla.</title>
        <authorList>
            <person name="Wrighton K.C."/>
            <person name="Thomas B.C."/>
            <person name="Sharon I."/>
            <person name="Miller C.S."/>
            <person name="Castelle C.J."/>
            <person name="VerBerkmoes N.C."/>
            <person name="Wilkins M.J."/>
            <person name="Hettich R.L."/>
            <person name="Lipton M.S."/>
            <person name="Williams K.H."/>
            <person name="Long P.E."/>
            <person name="Banfield J.F."/>
        </authorList>
    </citation>
    <scope>NUCLEOTIDE SEQUENCE [LARGE SCALE GENOMIC DNA]</scope>
</reference>
<dbReference type="EMBL" id="AMFJ01036086">
    <property type="protein sequence ID" value="EKD25365.1"/>
    <property type="molecule type" value="Genomic_DNA"/>
</dbReference>